<dbReference type="EMBL" id="FNSV01000005">
    <property type="protein sequence ID" value="SEC29680.1"/>
    <property type="molecule type" value="Genomic_DNA"/>
</dbReference>
<dbReference type="RefSeq" id="WP_072937562.1">
    <property type="nucleotide sequence ID" value="NZ_FNSV01000005.1"/>
</dbReference>
<evidence type="ECO:0000313" key="2">
    <source>
        <dbReference type="Proteomes" id="UP000183561"/>
    </source>
</evidence>
<sequence>MVTANDLATVPAEIWGGSVEAWDGSVEAANDEAFRRLNDADPWVVDVRPAREVLPGYRDNLVLTSGAPMPWEAYVGGQREALIGGALFEGLAADRDEAIARFADGSIEIGACHDYNAVGSLAGIYTASMPVFVVENRTHGNVGFCNFYEGKEPRRLNYGCYDEGVHERLEHVNTVLAPVVGEAIRRRGGIALKPMIARALRMGDEVHSRNAAASILFNREILPSVLDMIEDSVPGVRETMLHLAENDYFFLRLSMAAAKASADAMVVPGSTLVSAMAFSCRGFAIKLAGLGNTWFEGPPPIHQGKLFAGHSEDEITWMGGESPITETVGLGGFAQACALSLQDYQGGSPEVMIERNREMYEITHGENSSYRIPLFGFRGTPTGVDARKVLDTAVLPVMDVGLAGRDGGQIGAGVIRAPRECFAAALDEHAKRYGQS</sequence>
<dbReference type="Pfam" id="PF06545">
    <property type="entry name" value="AllG"/>
    <property type="match status" value="1"/>
</dbReference>
<dbReference type="Gene3D" id="3.90.1700.10">
    <property type="entry name" value="v583 domain like"/>
    <property type="match status" value="1"/>
</dbReference>
<gene>
    <name evidence="1" type="ORF">SAMN04490239_3578</name>
</gene>
<keyword evidence="2" id="KW-1185">Reference proteome</keyword>
<dbReference type="InterPro" id="IPR024033">
    <property type="entry name" value="OXTCase_su_AllG_h-dom"/>
</dbReference>
<dbReference type="OrthoDB" id="6193532at2"/>
<protein>
    <recommendedName>
        <fullName evidence="3">YahG/YlbE-like protein</fullName>
    </recommendedName>
</protein>
<name>A0A1H4RCQ7_9NOCA</name>
<dbReference type="Gene3D" id="1.10.10.660">
    <property type="entry name" value="conserved protein of unknown function from Enterococcus faecalis V583"/>
    <property type="match status" value="1"/>
</dbReference>
<reference evidence="2" key="1">
    <citation type="submission" date="2016-10" db="EMBL/GenBank/DDBJ databases">
        <authorList>
            <person name="Varghese N."/>
            <person name="Submissions S."/>
        </authorList>
    </citation>
    <scope>NUCLEOTIDE SEQUENCE [LARGE SCALE GENOMIC DNA]</scope>
    <source>
        <strain evidence="2">DSM 44498</strain>
    </source>
</reference>
<evidence type="ECO:0008006" key="3">
    <source>
        <dbReference type="Google" id="ProtNLM"/>
    </source>
</evidence>
<dbReference type="InterPro" id="IPR009499">
    <property type="entry name" value="AllG-like"/>
</dbReference>
<dbReference type="Gene3D" id="3.90.1710.10">
    <property type="entry name" value="Enterococcus faecalis V583 domain"/>
    <property type="match status" value="1"/>
</dbReference>
<organism evidence="1 2">
    <name type="scientific">Rhodococcus koreensis</name>
    <dbReference type="NCBI Taxonomy" id="99653"/>
    <lineage>
        <taxon>Bacteria</taxon>
        <taxon>Bacillati</taxon>
        <taxon>Actinomycetota</taxon>
        <taxon>Actinomycetes</taxon>
        <taxon>Mycobacteriales</taxon>
        <taxon>Nocardiaceae</taxon>
        <taxon>Rhodococcus</taxon>
    </lineage>
</organism>
<proteinExistence type="predicted"/>
<evidence type="ECO:0000313" key="1">
    <source>
        <dbReference type="EMBL" id="SEC29680.1"/>
    </source>
</evidence>
<dbReference type="Proteomes" id="UP000183561">
    <property type="component" value="Unassembled WGS sequence"/>
</dbReference>
<dbReference type="AlphaFoldDB" id="A0A1H4RCQ7"/>
<accession>A0A1H4RCQ7</accession>